<evidence type="ECO:0000256" key="2">
    <source>
        <dbReference type="SAM" id="MobiDB-lite"/>
    </source>
</evidence>
<evidence type="ECO:0000313" key="5">
    <source>
        <dbReference type="Proteomes" id="UP001165060"/>
    </source>
</evidence>
<feature type="compositionally biased region" description="Acidic residues" evidence="2">
    <location>
        <begin position="1028"/>
        <end position="1048"/>
    </location>
</feature>
<dbReference type="InterPro" id="IPR002048">
    <property type="entry name" value="EF_hand_dom"/>
</dbReference>
<name>A0ABQ6NCX4_9STRA</name>
<feature type="compositionally biased region" description="Acidic residues" evidence="2">
    <location>
        <begin position="12"/>
        <end position="31"/>
    </location>
</feature>
<keyword evidence="1" id="KW-0106">Calcium</keyword>
<feature type="region of interest" description="Disordered" evidence="2">
    <location>
        <begin position="876"/>
        <end position="902"/>
    </location>
</feature>
<gene>
    <name evidence="4" type="ORF">TeGR_g1968</name>
</gene>
<dbReference type="PROSITE" id="PS00018">
    <property type="entry name" value="EF_HAND_1"/>
    <property type="match status" value="3"/>
</dbReference>
<feature type="domain" description="EF-hand" evidence="3">
    <location>
        <begin position="379"/>
        <end position="414"/>
    </location>
</feature>
<feature type="compositionally biased region" description="Polar residues" evidence="2">
    <location>
        <begin position="1072"/>
        <end position="1082"/>
    </location>
</feature>
<accession>A0ABQ6NCX4</accession>
<dbReference type="Gene3D" id="1.10.238.10">
    <property type="entry name" value="EF-hand"/>
    <property type="match status" value="1"/>
</dbReference>
<keyword evidence="5" id="KW-1185">Reference proteome</keyword>
<dbReference type="CDD" id="cd00051">
    <property type="entry name" value="EFh"/>
    <property type="match status" value="1"/>
</dbReference>
<feature type="domain" description="EF-hand" evidence="3">
    <location>
        <begin position="343"/>
        <end position="378"/>
    </location>
</feature>
<dbReference type="PROSITE" id="PS50222">
    <property type="entry name" value="EF_HAND_2"/>
    <property type="match status" value="3"/>
</dbReference>
<feature type="compositionally biased region" description="Low complexity" evidence="2">
    <location>
        <begin position="115"/>
        <end position="128"/>
    </location>
</feature>
<sequence length="1130" mass="125220">MDDPAMWASDAMGDDDFMILEEEGDEDEEDSQTTLPSASNPPLHPPSTSPPPHPSSPPPQISSPPPQASSPAPPSSPPPPTRHEPTPLDMNKFSSSTRSLLDSAAEQGATPNRRLSLVKSKSSANLLSKNHRRRVSHAPTFQKPKQIGAIGEDTEGVDNSMETFSPKVARRTLRNSQFLSSLDLQMVISKMEEGGTLEVDASDSSSDSETDYSSDDGSVMSSSSQASVPIVGGKLEKRMSNASKKPLRVIKPKGGSRRNTTVLTLNQGQELEVTTDVQRARRRRHMRRHSFTYGKTPDIPMTMLHELRQYYDINYRVFLVKAQLRTLAAASLKLSPYISRVDRMSAESQWLFSLVDEDNSGMIDQQELRNMIEQTGQTVKDEELEFIMNILDADHSGEVDDMEFKDWYMNDQDLWMSRRRKDKKDPYKDTELLKRESMRYDPQIKKVIDTFWILVDSDGNGEIDIDEYTELSLNLQQSMWETEQAKKKGRRKNAEKFNEEEGIANAKREWQLDSQGFEFLDYNRFQLCFFQIADAWSTGGGVSSYVKVLNTLLAQTSKIVHHGAHKGTRVWKWAHGDDASTEDKDPKPAAKELPKKSPKSPKRKPGSMKKAVKKVLDVAKVVEEKKEEVVEEVKVVPAKIVVTEEKEEEVKEVKKTPKKKDIGLTDRKPLFQESGTPKREFKKRGDSAKKLPVKTPVKDKPPPVVETVSVASETSSMRKRREAAENFVWNPPADLFSPGKMRAGIAAAGGTSYAAYDTAAEAEELWRKQKQKSSARKLNVGKLVHQKSHKSSDMRLEKTQSLLSLLEEAADGKTKGGGGGGVSMRDRIVNKFGDHAMMWKMIKTMRARMKREHGVVDEESLGFAAMTMLKDWAEEAGEGAGGGAGGDGRPQTEGGGRRRQKGRQVLDFGIAIDQGEIAAFPEHDEDLRTYLRQFPVTPVRSRPASAAGYLSMTRAQGANAVLDSPGIGRVQDQQFVVYPGEFEETGFAVLHQDRGIVTGLKDESGAYVDAGGGAGGGAGEGGRVSNQQEEEEEEEEEVVVVVEEEEGEEGKREGSPGGQEGEKGGRHRSSRHTAPQLGTDSITGGGDAGQVHVLHQKKNRSSRKERRSDGGNGLGFDRVDKNGKRWSRLM</sequence>
<feature type="compositionally biased region" description="Basic and acidic residues" evidence="2">
    <location>
        <begin position="1049"/>
        <end position="1064"/>
    </location>
</feature>
<reference evidence="4 5" key="1">
    <citation type="journal article" date="2023" name="Commun. Biol.">
        <title>Genome analysis of Parmales, the sister group of diatoms, reveals the evolutionary specialization of diatoms from phago-mixotrophs to photoautotrophs.</title>
        <authorList>
            <person name="Ban H."/>
            <person name="Sato S."/>
            <person name="Yoshikawa S."/>
            <person name="Yamada K."/>
            <person name="Nakamura Y."/>
            <person name="Ichinomiya M."/>
            <person name="Sato N."/>
            <person name="Blanc-Mathieu R."/>
            <person name="Endo H."/>
            <person name="Kuwata A."/>
            <person name="Ogata H."/>
        </authorList>
    </citation>
    <scope>NUCLEOTIDE SEQUENCE [LARGE SCALE GENOMIC DNA]</scope>
</reference>
<feature type="compositionally biased region" description="Pro residues" evidence="2">
    <location>
        <begin position="42"/>
        <end position="80"/>
    </location>
</feature>
<feature type="compositionally biased region" description="Basic residues" evidence="2">
    <location>
        <begin position="596"/>
        <end position="611"/>
    </location>
</feature>
<feature type="region of interest" description="Disordered" evidence="2">
    <location>
        <begin position="196"/>
        <end position="244"/>
    </location>
</feature>
<feature type="compositionally biased region" description="Basic and acidic residues" evidence="2">
    <location>
        <begin position="576"/>
        <end position="595"/>
    </location>
</feature>
<comment type="caution">
    <text evidence="4">The sequence shown here is derived from an EMBL/GenBank/DDBJ whole genome shotgun (WGS) entry which is preliminary data.</text>
</comment>
<dbReference type="InterPro" id="IPR018247">
    <property type="entry name" value="EF_Hand_1_Ca_BS"/>
</dbReference>
<evidence type="ECO:0000313" key="4">
    <source>
        <dbReference type="EMBL" id="GMI56868.1"/>
    </source>
</evidence>
<dbReference type="PANTHER" id="PTHR24216">
    <property type="entry name" value="PAXILLIN-RELATED"/>
    <property type="match status" value="1"/>
</dbReference>
<feature type="compositionally biased region" description="Gly residues" evidence="2">
    <location>
        <begin position="878"/>
        <end position="888"/>
    </location>
</feature>
<feature type="region of interest" description="Disordered" evidence="2">
    <location>
        <begin position="666"/>
        <end position="703"/>
    </location>
</feature>
<feature type="compositionally biased region" description="Gly residues" evidence="2">
    <location>
        <begin position="1010"/>
        <end position="1022"/>
    </location>
</feature>
<feature type="region of interest" description="Disordered" evidence="2">
    <location>
        <begin position="1"/>
        <end position="140"/>
    </location>
</feature>
<evidence type="ECO:0000256" key="1">
    <source>
        <dbReference type="ARBA" id="ARBA00022837"/>
    </source>
</evidence>
<feature type="compositionally biased region" description="Basic residues" evidence="2">
    <location>
        <begin position="1094"/>
        <end position="1105"/>
    </location>
</feature>
<feature type="region of interest" description="Disordered" evidence="2">
    <location>
        <begin position="576"/>
        <end position="611"/>
    </location>
</feature>
<feature type="domain" description="EF-hand" evidence="3">
    <location>
        <begin position="443"/>
        <end position="478"/>
    </location>
</feature>
<evidence type="ECO:0000259" key="3">
    <source>
        <dbReference type="PROSITE" id="PS50222"/>
    </source>
</evidence>
<feature type="compositionally biased region" description="Low complexity" evidence="2">
    <location>
        <begin position="215"/>
        <end position="227"/>
    </location>
</feature>
<protein>
    <recommendedName>
        <fullName evidence="3">EF-hand domain-containing protein</fullName>
    </recommendedName>
</protein>
<dbReference type="InterPro" id="IPR011992">
    <property type="entry name" value="EF-hand-dom_pair"/>
</dbReference>
<organism evidence="4 5">
    <name type="scientific">Tetraparma gracilis</name>
    <dbReference type="NCBI Taxonomy" id="2962635"/>
    <lineage>
        <taxon>Eukaryota</taxon>
        <taxon>Sar</taxon>
        <taxon>Stramenopiles</taxon>
        <taxon>Ochrophyta</taxon>
        <taxon>Bolidophyceae</taxon>
        <taxon>Parmales</taxon>
        <taxon>Triparmaceae</taxon>
        <taxon>Tetraparma</taxon>
    </lineage>
</organism>
<feature type="compositionally biased region" description="Basic and acidic residues" evidence="2">
    <location>
        <begin position="666"/>
        <end position="689"/>
    </location>
</feature>
<feature type="region of interest" description="Disordered" evidence="2">
    <location>
        <begin position="1008"/>
        <end position="1130"/>
    </location>
</feature>
<dbReference type="SUPFAM" id="SSF47473">
    <property type="entry name" value="EF-hand"/>
    <property type="match status" value="1"/>
</dbReference>
<dbReference type="EMBL" id="BRYB01006409">
    <property type="protein sequence ID" value="GMI56868.1"/>
    <property type="molecule type" value="Genomic_DNA"/>
</dbReference>
<dbReference type="SMART" id="SM00054">
    <property type="entry name" value="EFh"/>
    <property type="match status" value="3"/>
</dbReference>
<dbReference type="Pfam" id="PF13499">
    <property type="entry name" value="EF-hand_7"/>
    <property type="match status" value="1"/>
</dbReference>
<dbReference type="Proteomes" id="UP001165060">
    <property type="component" value="Unassembled WGS sequence"/>
</dbReference>
<proteinExistence type="predicted"/>